<feature type="domain" description="PB1" evidence="4">
    <location>
        <begin position="657"/>
        <end position="739"/>
    </location>
</feature>
<evidence type="ECO:0000256" key="1">
    <source>
        <dbReference type="ARBA" id="ARBA00023294"/>
    </source>
</evidence>
<proteinExistence type="inferred from homology"/>
<organism evidence="5 6">
    <name type="scientific">Ceratodon purpureus</name>
    <name type="common">Fire moss</name>
    <name type="synonym">Dicranum purpureum</name>
    <dbReference type="NCBI Taxonomy" id="3225"/>
    <lineage>
        <taxon>Eukaryota</taxon>
        <taxon>Viridiplantae</taxon>
        <taxon>Streptophyta</taxon>
        <taxon>Embryophyta</taxon>
        <taxon>Bryophyta</taxon>
        <taxon>Bryophytina</taxon>
        <taxon>Bryopsida</taxon>
        <taxon>Dicranidae</taxon>
        <taxon>Pseudoditrichales</taxon>
        <taxon>Ditrichaceae</taxon>
        <taxon>Ceratodon</taxon>
    </lineage>
</organism>
<dbReference type="InterPro" id="IPR053793">
    <property type="entry name" value="PB1-like"/>
</dbReference>
<feature type="compositionally biased region" description="Pro residues" evidence="3">
    <location>
        <begin position="145"/>
        <end position="158"/>
    </location>
</feature>
<protein>
    <recommendedName>
        <fullName evidence="2">Auxin-responsive protein</fullName>
    </recommendedName>
</protein>
<dbReference type="GO" id="GO:0006355">
    <property type="term" value="P:regulation of DNA-templated transcription"/>
    <property type="evidence" value="ECO:0007669"/>
    <property type="project" value="InterPro"/>
</dbReference>
<dbReference type="Gene3D" id="3.10.20.90">
    <property type="entry name" value="Phosphatidylinositol 3-kinase Catalytic Subunit, Chain A, domain 1"/>
    <property type="match status" value="1"/>
</dbReference>
<dbReference type="Pfam" id="PF02309">
    <property type="entry name" value="AUX_IAA"/>
    <property type="match status" value="1"/>
</dbReference>
<feature type="compositionally biased region" description="Low complexity" evidence="3">
    <location>
        <begin position="175"/>
        <end position="188"/>
    </location>
</feature>
<feature type="region of interest" description="Disordered" evidence="3">
    <location>
        <begin position="1"/>
        <end position="24"/>
    </location>
</feature>
<dbReference type="OrthoDB" id="1934346at2759"/>
<dbReference type="EMBL" id="CM026428">
    <property type="protein sequence ID" value="KAG0567981.1"/>
    <property type="molecule type" value="Genomic_DNA"/>
</dbReference>
<feature type="compositionally biased region" description="Polar residues" evidence="3">
    <location>
        <begin position="380"/>
        <end position="393"/>
    </location>
</feature>
<dbReference type="SMR" id="A0A8T0H7S4"/>
<evidence type="ECO:0000256" key="3">
    <source>
        <dbReference type="SAM" id="MobiDB-lite"/>
    </source>
</evidence>
<evidence type="ECO:0000256" key="2">
    <source>
        <dbReference type="RuleBase" id="RU004549"/>
    </source>
</evidence>
<dbReference type="InterPro" id="IPR033389">
    <property type="entry name" value="AUX/IAA_dom"/>
</dbReference>
<comment type="subcellular location">
    <subcellularLocation>
        <location evidence="2">Nucleus</location>
    </subcellularLocation>
</comment>
<evidence type="ECO:0000313" key="5">
    <source>
        <dbReference type="EMBL" id="KAG0567981.1"/>
    </source>
</evidence>
<dbReference type="PANTHER" id="PTHR31384">
    <property type="entry name" value="AUXIN RESPONSE FACTOR 4-RELATED"/>
    <property type="match status" value="1"/>
</dbReference>
<comment type="function">
    <text evidence="2">Aux/IAA proteins are short-lived transcriptional factors that function as repressors of early auxin response genes at low auxin concentrations.</text>
</comment>
<dbReference type="GO" id="GO:0005634">
    <property type="term" value="C:nucleus"/>
    <property type="evidence" value="ECO:0007669"/>
    <property type="project" value="UniProtKB-SubCell"/>
</dbReference>
<keyword evidence="6" id="KW-1185">Reference proteome</keyword>
<dbReference type="PANTHER" id="PTHR31384:SF179">
    <property type="entry name" value="AUXIN-RESPONSIVE PROTEIN"/>
    <property type="match status" value="1"/>
</dbReference>
<dbReference type="InterPro" id="IPR044835">
    <property type="entry name" value="ARF_plant"/>
</dbReference>
<feature type="compositionally biased region" description="Low complexity" evidence="3">
    <location>
        <begin position="473"/>
        <end position="487"/>
    </location>
</feature>
<feature type="compositionally biased region" description="Polar residues" evidence="3">
    <location>
        <begin position="448"/>
        <end position="467"/>
    </location>
</feature>
<keyword evidence="2" id="KW-0804">Transcription</keyword>
<accession>A0A8T0H7S4</accession>
<feature type="region of interest" description="Disordered" evidence="3">
    <location>
        <begin position="376"/>
        <end position="487"/>
    </location>
</feature>
<feature type="compositionally biased region" description="Polar residues" evidence="3">
    <location>
        <begin position="413"/>
        <end position="429"/>
    </location>
</feature>
<keyword evidence="1 2" id="KW-0927">Auxin signaling pathway</keyword>
<dbReference type="PROSITE" id="PS51745">
    <property type="entry name" value="PB1"/>
    <property type="match status" value="1"/>
</dbReference>
<dbReference type="Proteomes" id="UP000822688">
    <property type="component" value="Chromosome 7"/>
</dbReference>
<evidence type="ECO:0000259" key="4">
    <source>
        <dbReference type="PROSITE" id="PS51745"/>
    </source>
</evidence>
<comment type="subunit">
    <text evidence="2">Homodimers and heterodimers.</text>
</comment>
<dbReference type="GO" id="GO:0009734">
    <property type="term" value="P:auxin-activated signaling pathway"/>
    <property type="evidence" value="ECO:0007669"/>
    <property type="project" value="UniProtKB-UniRule"/>
</dbReference>
<reference evidence="5" key="1">
    <citation type="submission" date="2020-06" db="EMBL/GenBank/DDBJ databases">
        <title>WGS assembly of Ceratodon purpureus strain R40.</title>
        <authorList>
            <person name="Carey S.B."/>
            <person name="Jenkins J."/>
            <person name="Shu S."/>
            <person name="Lovell J.T."/>
            <person name="Sreedasyam A."/>
            <person name="Maumus F."/>
            <person name="Tiley G.P."/>
            <person name="Fernandez-Pozo N."/>
            <person name="Barry K."/>
            <person name="Chen C."/>
            <person name="Wang M."/>
            <person name="Lipzen A."/>
            <person name="Daum C."/>
            <person name="Saski C.A."/>
            <person name="Payton A.C."/>
            <person name="Mcbreen J.C."/>
            <person name="Conrad R.E."/>
            <person name="Kollar L.M."/>
            <person name="Olsson S."/>
            <person name="Huttunen S."/>
            <person name="Landis J.B."/>
            <person name="Wickett N.J."/>
            <person name="Johnson M.G."/>
            <person name="Rensing S.A."/>
            <person name="Grimwood J."/>
            <person name="Schmutz J."/>
            <person name="Mcdaniel S.F."/>
        </authorList>
    </citation>
    <scope>NUCLEOTIDE SEQUENCE</scope>
    <source>
        <strain evidence="5">R40</strain>
    </source>
</reference>
<keyword evidence="2" id="KW-0678">Repressor</keyword>
<name>A0A8T0H7S4_CERPU</name>
<gene>
    <name evidence="5" type="ORF">KC19_7G177000</name>
</gene>
<feature type="compositionally biased region" description="Polar residues" evidence="3">
    <location>
        <begin position="292"/>
        <end position="305"/>
    </location>
</feature>
<keyword evidence="2" id="KW-0805">Transcription regulation</keyword>
<dbReference type="SUPFAM" id="SSF54277">
    <property type="entry name" value="CAD &amp; PB1 domains"/>
    <property type="match status" value="1"/>
</dbReference>
<comment type="caution">
    <text evidence="5">The sequence shown here is derived from an EMBL/GenBank/DDBJ whole genome shotgun (WGS) entry which is preliminary data.</text>
</comment>
<dbReference type="GO" id="GO:0003677">
    <property type="term" value="F:DNA binding"/>
    <property type="evidence" value="ECO:0007669"/>
    <property type="project" value="InterPro"/>
</dbReference>
<sequence>MDNGLPSLASGKRRREGYPIDEDVKDNLKASRQWYGSQRADDGMNEGYQNNVHYSGLSMENLMRLQQQQQMTEAATMKPGVPHLNMQQRVEAAAALQDLRGITFQPQMQQHMKYGIQQQQQQQQSQMQHVLKTDASSLGDLSPSCQPPQSPLPLPPQPYIRTPPLHSEADIHNGSPTSSSSGPYPSLPNMAGPPRTSQQCSAPIQLPEPESDSSYSSLLHTSQSGLLAQPKAKNTQNGLLQTQQSSHSSPSGMSTQQIRGHSPQSGVTQQADQGCRTSAMHSSGHGQEVEMSRQQAGQASQNTGVQVPGGHGMSSCAQGGMQNGNVHHQNGHPSPNLLHNGTQNGVAFQHCGPTLPTSSLQNGIQNVGIQQQGGQVLPNVMSSGSQIGNQLPQGDSLRSGVASLHQQGRHAMPSSSHNQQGMHLSQNGVPNGMMHPQGGHRIQDGMVQHQSGHMSSMGSQNPGQCISNGAAAHQSVQSSSGSMQQHQMGFPPLLREVQGVQQISNTWYPSIRDTTTISETQPSVSTSRLQRHVDAGAFAPMSGTMFFPAVTDVGSQRGITTALPQPNQAQSGYRDVPLEQDRHPHGEGQSPLHTMGKVLPVQTDLQGRRFLQANNFSIPSSSGADVNLMTPGVVNGGLDDPALLQRTFMIPAPKFTRSYTKVYKLGSITRAVDVNRFSNYTELRCELARMFNLEGQLDQKLGWQLVFTDNEDDLLLVGDDPWEEFVRNVRGIRILTPAEVYYYTNEDKCAPATYNSTGGSAPKPM</sequence>
<feature type="compositionally biased region" description="Low complexity" evidence="3">
    <location>
        <begin position="241"/>
        <end position="257"/>
    </location>
</feature>
<evidence type="ECO:0000313" key="6">
    <source>
        <dbReference type="Proteomes" id="UP000822688"/>
    </source>
</evidence>
<feature type="region of interest" description="Disordered" evidence="3">
    <location>
        <begin position="136"/>
        <end position="219"/>
    </location>
</feature>
<feature type="compositionally biased region" description="Polar residues" evidence="3">
    <location>
        <begin position="258"/>
        <end position="285"/>
    </location>
</feature>
<feature type="region of interest" description="Disordered" evidence="3">
    <location>
        <begin position="235"/>
        <end position="308"/>
    </location>
</feature>
<comment type="similarity">
    <text evidence="2">Belongs to the Aux/IAA family.</text>
</comment>
<keyword evidence="2" id="KW-0539">Nucleus</keyword>
<dbReference type="AlphaFoldDB" id="A0A8T0H7S4"/>